<organism evidence="1 2">
    <name type="scientific">Virgibacillus dokdonensis</name>
    <dbReference type="NCBI Taxonomy" id="302167"/>
    <lineage>
        <taxon>Bacteria</taxon>
        <taxon>Bacillati</taxon>
        <taxon>Bacillota</taxon>
        <taxon>Bacilli</taxon>
        <taxon>Bacillales</taxon>
        <taxon>Bacillaceae</taxon>
        <taxon>Virgibacillus</taxon>
    </lineage>
</organism>
<proteinExistence type="predicted"/>
<protein>
    <recommendedName>
        <fullName evidence="3">Carrier domain-containing protein</fullName>
    </recommendedName>
</protein>
<gene>
    <name evidence="1" type="ORF">CAI16_05150</name>
</gene>
<dbReference type="AlphaFoldDB" id="A0A3E0WVG7"/>
<evidence type="ECO:0000313" key="1">
    <source>
        <dbReference type="EMBL" id="RFA36183.1"/>
    </source>
</evidence>
<dbReference type="RefSeq" id="WP_116277537.1">
    <property type="nucleotide sequence ID" value="NZ_NFZX01000007.1"/>
</dbReference>
<name>A0A3E0WVG7_9BACI</name>
<reference evidence="1 2" key="1">
    <citation type="submission" date="2017-05" db="EMBL/GenBank/DDBJ databases">
        <title>Virgibacillus sp. AK90 isolated from a saltern of Kakinada, India.</title>
        <authorList>
            <person name="Gupta V."/>
            <person name="Sidhu C."/>
            <person name="Korpole S."/>
            <person name="Pinnaka A.K."/>
        </authorList>
    </citation>
    <scope>NUCLEOTIDE SEQUENCE [LARGE SCALE GENOMIC DNA]</scope>
    <source>
        <strain evidence="1 2">AK90</strain>
    </source>
</reference>
<accession>A0A3E0WVG7</accession>
<evidence type="ECO:0000313" key="2">
    <source>
        <dbReference type="Proteomes" id="UP000256488"/>
    </source>
</evidence>
<dbReference type="EMBL" id="NFZX01000007">
    <property type="protein sequence ID" value="RFA36183.1"/>
    <property type="molecule type" value="Genomic_DNA"/>
</dbReference>
<dbReference type="InterPro" id="IPR036736">
    <property type="entry name" value="ACP-like_sf"/>
</dbReference>
<dbReference type="Proteomes" id="UP000256488">
    <property type="component" value="Unassembled WGS sequence"/>
</dbReference>
<sequence>MIDKGLIESKLKEIFENQGTYINEEDYNDEILLDSLQLINIVIEMEEMFLIRITDDFLGFNNMKTFTDFYYCVVNYLEGKE</sequence>
<comment type="caution">
    <text evidence="1">The sequence shown here is derived from an EMBL/GenBank/DDBJ whole genome shotgun (WGS) entry which is preliminary data.</text>
</comment>
<evidence type="ECO:0008006" key="3">
    <source>
        <dbReference type="Google" id="ProtNLM"/>
    </source>
</evidence>
<dbReference type="Gene3D" id="1.10.1200.10">
    <property type="entry name" value="ACP-like"/>
    <property type="match status" value="1"/>
</dbReference>
<dbReference type="SUPFAM" id="SSF47336">
    <property type="entry name" value="ACP-like"/>
    <property type="match status" value="1"/>
</dbReference>